<dbReference type="InterPro" id="IPR051081">
    <property type="entry name" value="HTH_MetalResp_TranReg"/>
</dbReference>
<evidence type="ECO:0000256" key="3">
    <source>
        <dbReference type="ARBA" id="ARBA00023163"/>
    </source>
</evidence>
<dbReference type="InterPro" id="IPR001845">
    <property type="entry name" value="HTH_ArsR_DNA-bd_dom"/>
</dbReference>
<proteinExistence type="predicted"/>
<dbReference type="PROSITE" id="PS50987">
    <property type="entry name" value="HTH_ARSR_2"/>
    <property type="match status" value="1"/>
</dbReference>
<dbReference type="SUPFAM" id="SSF46785">
    <property type="entry name" value="Winged helix' DNA-binding domain"/>
    <property type="match status" value="1"/>
</dbReference>
<keyword evidence="6" id="KW-1185">Reference proteome</keyword>
<dbReference type="Gene3D" id="1.10.10.10">
    <property type="entry name" value="Winged helix-like DNA-binding domain superfamily/Winged helix DNA-binding domain"/>
    <property type="match status" value="1"/>
</dbReference>
<dbReference type="InterPro" id="IPR036390">
    <property type="entry name" value="WH_DNA-bd_sf"/>
</dbReference>
<evidence type="ECO:0000256" key="1">
    <source>
        <dbReference type="ARBA" id="ARBA00023015"/>
    </source>
</evidence>
<dbReference type="InterPro" id="IPR036388">
    <property type="entry name" value="WH-like_DNA-bd_sf"/>
</dbReference>
<dbReference type="GO" id="GO:0003700">
    <property type="term" value="F:DNA-binding transcription factor activity"/>
    <property type="evidence" value="ECO:0007669"/>
    <property type="project" value="InterPro"/>
</dbReference>
<dbReference type="AlphaFoldDB" id="A0A2U3D688"/>
<dbReference type="SMART" id="SM00418">
    <property type="entry name" value="HTH_ARSR"/>
    <property type="match status" value="1"/>
</dbReference>
<evidence type="ECO:0000259" key="4">
    <source>
        <dbReference type="PROSITE" id="PS50987"/>
    </source>
</evidence>
<dbReference type="PANTHER" id="PTHR33154">
    <property type="entry name" value="TRANSCRIPTIONAL REGULATOR, ARSR FAMILY"/>
    <property type="match status" value="1"/>
</dbReference>
<dbReference type="Pfam" id="PF01022">
    <property type="entry name" value="HTH_5"/>
    <property type="match status" value="1"/>
</dbReference>
<keyword evidence="2" id="KW-0238">DNA-binding</keyword>
<comment type="caution">
    <text evidence="5">The sequence shown here is derived from an EMBL/GenBank/DDBJ whole genome shotgun (WGS) entry which is preliminary data.</text>
</comment>
<feature type="domain" description="HTH arsR-type" evidence="4">
    <location>
        <begin position="13"/>
        <end position="124"/>
    </location>
</feature>
<reference evidence="5 6" key="1">
    <citation type="submission" date="2016-11" db="EMBL/GenBank/DDBJ databases">
        <title>Comparative genomics of Acidibacillus ferroxidans species.</title>
        <authorList>
            <person name="Oliveira G."/>
            <person name="Nunes G."/>
            <person name="Oliveira R."/>
            <person name="Araujo F."/>
            <person name="Salim A."/>
            <person name="Scholte L."/>
            <person name="Morais D."/>
            <person name="Nancucheo I."/>
            <person name="Johnson D.B."/>
            <person name="Grail B."/>
            <person name="Bittencourt J."/>
            <person name="Valadares R."/>
        </authorList>
    </citation>
    <scope>NUCLEOTIDE SEQUENCE [LARGE SCALE GENOMIC DNA]</scope>
    <source>
        <strain evidence="5 6">Y002</strain>
    </source>
</reference>
<dbReference type="PANTHER" id="PTHR33154:SF33">
    <property type="entry name" value="TRANSCRIPTIONAL REPRESSOR SDPR"/>
    <property type="match status" value="1"/>
</dbReference>
<dbReference type="GO" id="GO:0003677">
    <property type="term" value="F:DNA binding"/>
    <property type="evidence" value="ECO:0007669"/>
    <property type="project" value="UniProtKB-KW"/>
</dbReference>
<gene>
    <name evidence="5" type="ORF">BM613_11965</name>
</gene>
<dbReference type="EMBL" id="MPDK01000026">
    <property type="protein sequence ID" value="PWI56790.1"/>
    <property type="molecule type" value="Genomic_DNA"/>
</dbReference>
<dbReference type="InterPro" id="IPR011991">
    <property type="entry name" value="ArsR-like_HTH"/>
</dbReference>
<name>A0A2U3D688_SULT2</name>
<dbReference type="NCBIfam" id="NF033788">
    <property type="entry name" value="HTH_metalloreg"/>
    <property type="match status" value="1"/>
</dbReference>
<dbReference type="Proteomes" id="UP000245380">
    <property type="component" value="Unassembled WGS sequence"/>
</dbReference>
<keyword evidence="3" id="KW-0804">Transcription</keyword>
<keyword evidence="1" id="KW-0805">Transcription regulation</keyword>
<organism evidence="5 6">
    <name type="scientific">Sulfoacidibacillus thermotolerans</name>
    <name type="common">Acidibacillus sulfuroxidans</name>
    <dbReference type="NCBI Taxonomy" id="1765684"/>
    <lineage>
        <taxon>Bacteria</taxon>
        <taxon>Bacillati</taxon>
        <taxon>Bacillota</taxon>
        <taxon>Bacilli</taxon>
        <taxon>Bacillales</taxon>
        <taxon>Alicyclobacillaceae</taxon>
        <taxon>Sulfoacidibacillus</taxon>
    </lineage>
</organism>
<evidence type="ECO:0000313" key="5">
    <source>
        <dbReference type="EMBL" id="PWI56790.1"/>
    </source>
</evidence>
<sequence>MAQNRHEEQGSFEIFVKKIDLHDMFKVLSDPTRLQMFQMLDKEQEVCCRIVPQTSEITELAQVQYGLCVQDFVTHLQLPQSTVSHHLSLLKSSGLVKSIKKGLWVYYYRDEAVVAEFKRAIQNL</sequence>
<dbReference type="CDD" id="cd00090">
    <property type="entry name" value="HTH_ARSR"/>
    <property type="match status" value="1"/>
</dbReference>
<evidence type="ECO:0000256" key="2">
    <source>
        <dbReference type="ARBA" id="ARBA00023125"/>
    </source>
</evidence>
<evidence type="ECO:0000313" key="6">
    <source>
        <dbReference type="Proteomes" id="UP000245380"/>
    </source>
</evidence>
<protein>
    <recommendedName>
        <fullName evidence="4">HTH arsR-type domain-containing protein</fullName>
    </recommendedName>
</protein>
<accession>A0A2U3D688</accession>